<proteinExistence type="predicted"/>
<dbReference type="RefSeq" id="WP_188690778.1">
    <property type="nucleotide sequence ID" value="NZ_BMLS01000001.1"/>
</dbReference>
<reference evidence="1" key="1">
    <citation type="journal article" date="2014" name="Int. J. Syst. Evol. Microbiol.">
        <title>Complete genome sequence of Corynebacterium casei LMG S-19264T (=DSM 44701T), isolated from a smear-ripened cheese.</title>
        <authorList>
            <consortium name="US DOE Joint Genome Institute (JGI-PGF)"/>
            <person name="Walter F."/>
            <person name="Albersmeier A."/>
            <person name="Kalinowski J."/>
            <person name="Ruckert C."/>
        </authorList>
    </citation>
    <scope>NUCLEOTIDE SEQUENCE</scope>
    <source>
        <strain evidence="1">CGMCC 1.7086</strain>
    </source>
</reference>
<dbReference type="InterPro" id="IPR014508">
    <property type="entry name" value="UCP020555_TPR-like"/>
</dbReference>
<evidence type="ECO:0000313" key="2">
    <source>
        <dbReference type="Proteomes" id="UP000606935"/>
    </source>
</evidence>
<keyword evidence="2" id="KW-1185">Reference proteome</keyword>
<dbReference type="PIRSF" id="PIRSF020555">
    <property type="entry name" value="UCP020555"/>
    <property type="match status" value="1"/>
</dbReference>
<gene>
    <name evidence="1" type="ORF">GCM10010982_08660</name>
</gene>
<dbReference type="Pfam" id="PF16068">
    <property type="entry name" value="DUF4810"/>
    <property type="match status" value="1"/>
</dbReference>
<keyword evidence="1" id="KW-0449">Lipoprotein</keyword>
<comment type="caution">
    <text evidence="1">The sequence shown here is derived from an EMBL/GenBank/DDBJ whole genome shotgun (WGS) entry which is preliminary data.</text>
</comment>
<name>A0A917YTF5_9ALTE</name>
<sequence length="116" mass="12846">MRLKLLILAPSLLLGACKTTEPLYYYGSYPQAVYQYISGESSVNEQILSLQQTLHSAKSEGLPVAPGIHAHLGMLYMQIGDETAGYENLITEKNLFPESAHYIDLLLQNNKSGTTR</sequence>
<protein>
    <submittedName>
        <fullName evidence="1">Lipoprotein</fullName>
    </submittedName>
</protein>
<dbReference type="PROSITE" id="PS51257">
    <property type="entry name" value="PROKAR_LIPOPROTEIN"/>
    <property type="match status" value="1"/>
</dbReference>
<dbReference type="AlphaFoldDB" id="A0A917YTF5"/>
<dbReference type="Proteomes" id="UP000606935">
    <property type="component" value="Unassembled WGS sequence"/>
</dbReference>
<organism evidence="1 2">
    <name type="scientific">Bowmanella pacifica</name>
    <dbReference type="NCBI Taxonomy" id="502051"/>
    <lineage>
        <taxon>Bacteria</taxon>
        <taxon>Pseudomonadati</taxon>
        <taxon>Pseudomonadota</taxon>
        <taxon>Gammaproteobacteria</taxon>
        <taxon>Alteromonadales</taxon>
        <taxon>Alteromonadaceae</taxon>
        <taxon>Bowmanella</taxon>
    </lineage>
</organism>
<dbReference type="EMBL" id="BMLS01000001">
    <property type="protein sequence ID" value="GGO65856.1"/>
    <property type="molecule type" value="Genomic_DNA"/>
</dbReference>
<evidence type="ECO:0000313" key="1">
    <source>
        <dbReference type="EMBL" id="GGO65856.1"/>
    </source>
</evidence>
<accession>A0A917YTF5</accession>
<reference evidence="1" key="2">
    <citation type="submission" date="2020-09" db="EMBL/GenBank/DDBJ databases">
        <authorList>
            <person name="Sun Q."/>
            <person name="Zhou Y."/>
        </authorList>
    </citation>
    <scope>NUCLEOTIDE SEQUENCE</scope>
    <source>
        <strain evidence="1">CGMCC 1.7086</strain>
    </source>
</reference>